<organism evidence="1">
    <name type="scientific">Cupriavidus taiwanensis</name>
    <dbReference type="NCBI Taxonomy" id="164546"/>
    <lineage>
        <taxon>Bacteria</taxon>
        <taxon>Pseudomonadati</taxon>
        <taxon>Pseudomonadota</taxon>
        <taxon>Betaproteobacteria</taxon>
        <taxon>Burkholderiales</taxon>
        <taxon>Burkholderiaceae</taxon>
        <taxon>Cupriavidus</taxon>
    </lineage>
</organism>
<dbReference type="Proteomes" id="UP000256297">
    <property type="component" value="Chromosome CBM2589_b"/>
</dbReference>
<proteinExistence type="predicted"/>
<comment type="caution">
    <text evidence="1">The sequence shown here is derived from an EMBL/GenBank/DDBJ whole genome shotgun (WGS) entry which is preliminary data.</text>
</comment>
<accession>A0A375BL63</accession>
<protein>
    <submittedName>
        <fullName evidence="1">Uncharacterized protein</fullName>
    </submittedName>
</protein>
<gene>
    <name evidence="1" type="ORF">CBM2589_B180195</name>
</gene>
<name>A0A375BL63_9BURK</name>
<dbReference type="AlphaFoldDB" id="A0A375BL63"/>
<sequence length="73" mass="8325">MAVTVQRPSGHLRSLKLRVRAADSFFARSPGTNWTNGFDQTCGQAFHRHAQRIPPDPHRHGYRVWLMPMSSVP</sequence>
<dbReference type="EMBL" id="OFSP01000010">
    <property type="protein sequence ID" value="SOY47441.1"/>
    <property type="molecule type" value="Genomic_DNA"/>
</dbReference>
<reference evidence="1" key="1">
    <citation type="submission" date="2018-01" db="EMBL/GenBank/DDBJ databases">
        <authorList>
            <person name="Clerissi C."/>
        </authorList>
    </citation>
    <scope>NUCLEOTIDE SEQUENCE</scope>
    <source>
        <strain evidence="1">Cupriavidus taiwanensis STM 3521</strain>
    </source>
</reference>
<evidence type="ECO:0000313" key="1">
    <source>
        <dbReference type="EMBL" id="SOY47441.1"/>
    </source>
</evidence>